<accession>A0A174RCI3</accession>
<evidence type="ECO:0000313" key="1">
    <source>
        <dbReference type="EMBL" id="CUP81028.1"/>
    </source>
</evidence>
<dbReference type="AlphaFoldDB" id="A0A174RCI3"/>
<gene>
    <name evidence="1" type="ORF">ERS852526_02037</name>
</gene>
<evidence type="ECO:0000313" key="2">
    <source>
        <dbReference type="Proteomes" id="UP000095485"/>
    </source>
</evidence>
<dbReference type="Proteomes" id="UP000095485">
    <property type="component" value="Unassembled WGS sequence"/>
</dbReference>
<proteinExistence type="predicted"/>
<sequence length="46" mass="5126">MQEGVRGAGPNFEYLSAIKVSVKDKSRFQNHSMISQVERARVFGLG</sequence>
<dbReference type="EMBL" id="CZAY01000014">
    <property type="protein sequence ID" value="CUP81028.1"/>
    <property type="molecule type" value="Genomic_DNA"/>
</dbReference>
<reference evidence="1 2" key="1">
    <citation type="submission" date="2015-09" db="EMBL/GenBank/DDBJ databases">
        <authorList>
            <consortium name="Pathogen Informatics"/>
        </authorList>
    </citation>
    <scope>NUCLEOTIDE SEQUENCE [LARGE SCALE GENOMIC DNA]</scope>
    <source>
        <strain evidence="1 2">2789STDY5834914</strain>
    </source>
</reference>
<organism evidence="1 2">
    <name type="scientific">Dorea longicatena</name>
    <dbReference type="NCBI Taxonomy" id="88431"/>
    <lineage>
        <taxon>Bacteria</taxon>
        <taxon>Bacillati</taxon>
        <taxon>Bacillota</taxon>
        <taxon>Clostridia</taxon>
        <taxon>Lachnospirales</taxon>
        <taxon>Lachnospiraceae</taxon>
        <taxon>Dorea</taxon>
    </lineage>
</organism>
<protein>
    <submittedName>
        <fullName evidence="1">Uncharacterized protein</fullName>
    </submittedName>
</protein>
<name>A0A174RCI3_9FIRM</name>